<dbReference type="Pfam" id="PF07039">
    <property type="entry name" value="SGF29_Tudor"/>
    <property type="match status" value="1"/>
</dbReference>
<dbReference type="PANTHER" id="PTHR21539">
    <property type="entry name" value="SAGA-ASSOCIATED FACTOR 29"/>
    <property type="match status" value="1"/>
</dbReference>
<dbReference type="EMBL" id="HBNS01024352">
    <property type="protein sequence ID" value="CAE4615428.1"/>
    <property type="molecule type" value="Transcribed_RNA"/>
</dbReference>
<evidence type="ECO:0000313" key="4">
    <source>
        <dbReference type="EMBL" id="CAE4615428.1"/>
    </source>
</evidence>
<dbReference type="EMBL" id="HBNS01024351">
    <property type="protein sequence ID" value="CAE4615426.1"/>
    <property type="molecule type" value="Transcribed_RNA"/>
</dbReference>
<dbReference type="SMART" id="SM01408">
    <property type="entry name" value="ING"/>
    <property type="match status" value="1"/>
</dbReference>
<dbReference type="AlphaFoldDB" id="A0A6V2GR38"/>
<name>A0A6V2GR38_9STRA</name>
<evidence type="ECO:0000259" key="2">
    <source>
        <dbReference type="PROSITE" id="PS51518"/>
    </source>
</evidence>
<evidence type="ECO:0000256" key="1">
    <source>
        <dbReference type="SAM" id="MobiDB-lite"/>
    </source>
</evidence>
<proteinExistence type="predicted"/>
<dbReference type="Pfam" id="PF12998">
    <property type="entry name" value="ING"/>
    <property type="match status" value="2"/>
</dbReference>
<dbReference type="GO" id="GO:0000124">
    <property type="term" value="C:SAGA complex"/>
    <property type="evidence" value="ECO:0007669"/>
    <property type="project" value="InterPro"/>
</dbReference>
<feature type="region of interest" description="Disordered" evidence="1">
    <location>
        <begin position="77"/>
        <end position="106"/>
    </location>
</feature>
<evidence type="ECO:0000313" key="3">
    <source>
        <dbReference type="EMBL" id="CAE4615426.1"/>
    </source>
</evidence>
<feature type="domain" description="SGF29 C-terminal" evidence="2">
    <location>
        <begin position="204"/>
        <end position="336"/>
    </location>
</feature>
<dbReference type="Gene3D" id="2.30.30.140">
    <property type="match status" value="2"/>
</dbReference>
<accession>A0A6V2GR38</accession>
<dbReference type="PROSITE" id="PS51518">
    <property type="entry name" value="SGF29_C"/>
    <property type="match status" value="1"/>
</dbReference>
<sequence>MSGTSSNDETYLESFVETISTLPHELRRDLELLKDLDCSYILSLEQLRQVEESYTAKVEEDLMERVLPLLIQNNGGKVQKKKRKRSDEDDEKDEKEKRETTAAASTTNGTFIPTAALLIPTTEELQGYIHHTAFSSLQNSEEEEDEYDKLLHLKQKCFKLAQEKILVANQAYSVVDAAVRRLDFDLAKFETLLKNTGEFEASLFGGVAKPNDLAAIQVNPNSTDWILAKVISHDLGTGMYKLSDEDVESNKIFNLPESQVVVLGGVDRLSRGDIIYAVYPDTTSFYQATVAQAPRKVSGGGSFVMVNFKDDGDENGVTHDKAVLMKHVMRVPYVLT</sequence>
<protein>
    <recommendedName>
        <fullName evidence="2">SGF29 C-terminal domain-containing protein</fullName>
    </recommendedName>
</protein>
<dbReference type="Gene3D" id="6.10.140.1740">
    <property type="match status" value="1"/>
</dbReference>
<dbReference type="PANTHER" id="PTHR21539:SF0">
    <property type="entry name" value="SAGA-ASSOCIATED FACTOR 29"/>
    <property type="match status" value="1"/>
</dbReference>
<reference evidence="3" key="1">
    <citation type="submission" date="2021-01" db="EMBL/GenBank/DDBJ databases">
        <authorList>
            <person name="Corre E."/>
            <person name="Pelletier E."/>
            <person name="Niang G."/>
            <person name="Scheremetjew M."/>
            <person name="Finn R."/>
            <person name="Kale V."/>
            <person name="Holt S."/>
            <person name="Cochrane G."/>
            <person name="Meng A."/>
            <person name="Brown T."/>
            <person name="Cohen L."/>
        </authorList>
    </citation>
    <scope>NUCLEOTIDE SEQUENCE</scope>
    <source>
        <strain evidence="3">GSO104</strain>
    </source>
</reference>
<dbReference type="InterPro" id="IPR010750">
    <property type="entry name" value="SGF29_tudor-like_dom"/>
</dbReference>
<organism evidence="3">
    <name type="scientific">Ditylum brightwellii</name>
    <dbReference type="NCBI Taxonomy" id="49249"/>
    <lineage>
        <taxon>Eukaryota</taxon>
        <taxon>Sar</taxon>
        <taxon>Stramenopiles</taxon>
        <taxon>Ochrophyta</taxon>
        <taxon>Bacillariophyta</taxon>
        <taxon>Mediophyceae</taxon>
        <taxon>Lithodesmiophycidae</taxon>
        <taxon>Lithodesmiales</taxon>
        <taxon>Lithodesmiaceae</taxon>
        <taxon>Ditylum</taxon>
    </lineage>
</organism>
<dbReference type="InterPro" id="IPR024610">
    <property type="entry name" value="ING_N_histone-binding"/>
</dbReference>
<dbReference type="InterPro" id="IPR037802">
    <property type="entry name" value="SGF29"/>
</dbReference>
<gene>
    <name evidence="3" type="ORF">DBRI00130_LOCUS19220</name>
    <name evidence="4" type="ORF">DBRI00130_LOCUS19221</name>
</gene>